<feature type="signal peptide" evidence="7">
    <location>
        <begin position="1"/>
        <end position="18"/>
    </location>
</feature>
<keyword evidence="10" id="KW-1185">Reference proteome</keyword>
<proteinExistence type="inferred from homology"/>
<dbReference type="Pfam" id="PF08031">
    <property type="entry name" value="BBE"/>
    <property type="match status" value="1"/>
</dbReference>
<feature type="transmembrane region" description="Helical" evidence="6">
    <location>
        <begin position="195"/>
        <end position="215"/>
    </location>
</feature>
<dbReference type="InterPro" id="IPR050416">
    <property type="entry name" value="FAD-linked_Oxidoreductase"/>
</dbReference>
<dbReference type="InterPro" id="IPR006094">
    <property type="entry name" value="Oxid_FAD_bind_N"/>
</dbReference>
<comment type="caution">
    <text evidence="9">The sequence shown here is derived from an EMBL/GenBank/DDBJ whole genome shotgun (WGS) entry which is preliminary data.</text>
</comment>
<evidence type="ECO:0000313" key="10">
    <source>
        <dbReference type="Proteomes" id="UP000256645"/>
    </source>
</evidence>
<evidence type="ECO:0000256" key="2">
    <source>
        <dbReference type="ARBA" id="ARBA00005466"/>
    </source>
</evidence>
<dbReference type="SUPFAM" id="SSF56176">
    <property type="entry name" value="FAD-binding/transporter-associated domain-like"/>
    <property type="match status" value="1"/>
</dbReference>
<dbReference type="PROSITE" id="PS51387">
    <property type="entry name" value="FAD_PCMH"/>
    <property type="match status" value="1"/>
</dbReference>
<evidence type="ECO:0000313" key="9">
    <source>
        <dbReference type="EMBL" id="RDW74888.1"/>
    </source>
</evidence>
<feature type="chain" id="PRO_5017587123" description="FAD-binding PCMH-type domain-containing protein" evidence="7">
    <location>
        <begin position="19"/>
        <end position="1161"/>
    </location>
</feature>
<evidence type="ECO:0000256" key="4">
    <source>
        <dbReference type="ARBA" id="ARBA00022827"/>
    </source>
</evidence>
<keyword evidence="6" id="KW-1133">Transmembrane helix</keyword>
<dbReference type="GO" id="GO:0071949">
    <property type="term" value="F:FAD binding"/>
    <property type="evidence" value="ECO:0007669"/>
    <property type="project" value="InterPro"/>
</dbReference>
<accession>A0A3D8RLP6</accession>
<comment type="cofactor">
    <cofactor evidence="1">
        <name>FAD</name>
        <dbReference type="ChEBI" id="CHEBI:57692"/>
    </cofactor>
</comment>
<evidence type="ECO:0000256" key="7">
    <source>
        <dbReference type="SAM" id="SignalP"/>
    </source>
</evidence>
<name>A0A3D8RLP6_9HELO</name>
<dbReference type="InterPro" id="IPR016169">
    <property type="entry name" value="FAD-bd_PCMH_sub2"/>
</dbReference>
<evidence type="ECO:0000256" key="6">
    <source>
        <dbReference type="SAM" id="Phobius"/>
    </source>
</evidence>
<dbReference type="Gene3D" id="3.30.465.10">
    <property type="match status" value="2"/>
</dbReference>
<dbReference type="GO" id="GO:0016491">
    <property type="term" value="F:oxidoreductase activity"/>
    <property type="evidence" value="ECO:0007669"/>
    <property type="project" value="UniProtKB-KW"/>
</dbReference>
<dbReference type="AlphaFoldDB" id="A0A3D8RLP6"/>
<dbReference type="PANTHER" id="PTHR42973:SF39">
    <property type="entry name" value="FAD-BINDING PCMH-TYPE DOMAIN-CONTAINING PROTEIN"/>
    <property type="match status" value="1"/>
</dbReference>
<dbReference type="InterPro" id="IPR036318">
    <property type="entry name" value="FAD-bd_PCMH-like_sf"/>
</dbReference>
<evidence type="ECO:0000259" key="8">
    <source>
        <dbReference type="PROSITE" id="PS51387"/>
    </source>
</evidence>
<feature type="domain" description="FAD-binding PCMH-type" evidence="8">
    <location>
        <begin position="637"/>
        <end position="835"/>
    </location>
</feature>
<keyword evidence="5" id="KW-0560">Oxidoreductase</keyword>
<keyword evidence="6" id="KW-0472">Membrane</keyword>
<comment type="similarity">
    <text evidence="2">Belongs to the oxygen-dependent FAD-linked oxidoreductase family.</text>
</comment>
<keyword evidence="7" id="KW-0732">Signal</keyword>
<sequence>MWPLWLLVVIPTLSLADAANQSSTYRSFSVQPPSQWSTGDPYTTLNPAGPTPTLVTITTSVQVFPTKNAFVATGLPVAPAPPNVYSENKPIIVDGIPGYEYIPLYQWDVKQSPAYTIDLTDDSVAVQCWYPISGNYCRLPRILFYITIAAAVLLRAHLPWLYLGALAASLTYSGVAAIHACLLVWRGPAAGELDLIALLAILSVSCITMVPLITWSSTIRTAGRPDLQSRENDERPKGIKEIDASARIILIFWAFLVTVGFVSAFIALQEIPSTRYAGHWDLSVGSQQQNFSCSPTSGRLNVTAGQATAFEGNGYIHFNFFMVTQEFVHANTCQNPCSNPEGGVALFRQESDLVLLTIPLLIINMVVVEIYLSEIPQSETSNHIGAWSSYASTALILLAPLLARSYETVKVAILQSGEKIFSKLPNIIWFRMNPQLDTEYPGQREKGRILEHDSCAGSLRNTKTVLEATGEFVFGNRFYQRAKSEWNELVNFIRDPDHDWDVYWEIYGPDGTGLPEMYQQIGMQTVCMPCRKEHIPLGSVSMVQKPKAVQVSSTVTRIYSSRGSESSQERIPLPAFYYDELQYLHRHKTLPVATDALEFSYIGLSRIRLSVYSDWPTPEVWEEALPGVEKTNGTDAEGTIPDYRFRVKNACDVQAAVKFAALHNIRLTVITTGHDQQGRSDAGSGLLIDLSQLRSVRVLESFTPTQEGVESPDPNVGPNVITPIPGVQAAVTFGPAVAGLALNYAVSPSNLFTVSGAAATVAISGGWGQNGGYGPMTAQYGLGVDQWLEAKVVTPDGELRVANAVTNTDLFWAIRGGGGGTFGVVVEATWKAYPAVPMTGFNWYINSTITDANATDPETGVTPVSEAMAYLMGEMPRLKELGISAYYYVSPSRIRCYAIHPGSLSGVANANALWGPILTKMQSFPNMTPFQTKPYDFKNYKEFFDTTYGPLADPLQSLPTPRNRGIIPYDSRLLAAEHLQSPNITYAFRQTAGNYGVLQTGPGLTVGLGNDTSANPGWRRAVVFIVGFKSETTNVDGLRELAPDMGTYINEASVDQQNWSEAFWGDNYPRLSAIKSQIDPNMTFWVSPGINADHMAAVDGRACLVEPIPKKPSLYAPPTDRHVAANLTVDGGFLFGKQELIGTQYPAPGTFIGLQSEAISV</sequence>
<dbReference type="Pfam" id="PF01565">
    <property type="entry name" value="FAD_binding_4"/>
    <property type="match status" value="1"/>
</dbReference>
<dbReference type="Proteomes" id="UP000256645">
    <property type="component" value="Unassembled WGS sequence"/>
</dbReference>
<keyword evidence="4" id="KW-0274">FAD</keyword>
<protein>
    <recommendedName>
        <fullName evidence="8">FAD-binding PCMH-type domain-containing protein</fullName>
    </recommendedName>
</protein>
<dbReference type="OrthoDB" id="9983560at2759"/>
<dbReference type="InterPro" id="IPR016166">
    <property type="entry name" value="FAD-bd_PCMH"/>
</dbReference>
<reference evidence="9 10" key="1">
    <citation type="journal article" date="2018" name="IMA Fungus">
        <title>IMA Genome-F 9: Draft genome sequence of Annulohypoxylon stygium, Aspergillus mulundensis, Berkeleyomyces basicola (syn. Thielaviopsis basicola), Ceratocystis smalleyi, two Cercospora beticola strains, Coleophoma cylindrospora, Fusarium fracticaudum, Phialophora cf. hyalina, and Morchella septimelata.</title>
        <authorList>
            <person name="Wingfield B.D."/>
            <person name="Bills G.F."/>
            <person name="Dong Y."/>
            <person name="Huang W."/>
            <person name="Nel W.J."/>
            <person name="Swalarsk-Parry B.S."/>
            <person name="Vaghefi N."/>
            <person name="Wilken P.M."/>
            <person name="An Z."/>
            <person name="de Beer Z.W."/>
            <person name="De Vos L."/>
            <person name="Chen L."/>
            <person name="Duong T.A."/>
            <person name="Gao Y."/>
            <person name="Hammerbacher A."/>
            <person name="Kikkert J.R."/>
            <person name="Li Y."/>
            <person name="Li H."/>
            <person name="Li K."/>
            <person name="Li Q."/>
            <person name="Liu X."/>
            <person name="Ma X."/>
            <person name="Naidoo K."/>
            <person name="Pethybridge S.J."/>
            <person name="Sun J."/>
            <person name="Steenkamp E.T."/>
            <person name="van der Nest M.A."/>
            <person name="van Wyk S."/>
            <person name="Wingfield M.J."/>
            <person name="Xiong C."/>
            <person name="Yue Q."/>
            <person name="Zhang X."/>
        </authorList>
    </citation>
    <scope>NUCLEOTIDE SEQUENCE [LARGE SCALE GENOMIC DNA]</scope>
    <source>
        <strain evidence="9 10">BP6252</strain>
    </source>
</reference>
<gene>
    <name evidence="9" type="ORF">BP6252_06030</name>
</gene>
<dbReference type="InterPro" id="IPR012951">
    <property type="entry name" value="BBE"/>
</dbReference>
<dbReference type="PANTHER" id="PTHR42973">
    <property type="entry name" value="BINDING OXIDOREDUCTASE, PUTATIVE (AFU_ORTHOLOGUE AFUA_1G17690)-RELATED"/>
    <property type="match status" value="1"/>
</dbReference>
<evidence type="ECO:0000256" key="3">
    <source>
        <dbReference type="ARBA" id="ARBA00022630"/>
    </source>
</evidence>
<feature type="transmembrane region" description="Helical" evidence="6">
    <location>
        <begin position="248"/>
        <end position="268"/>
    </location>
</feature>
<evidence type="ECO:0000256" key="5">
    <source>
        <dbReference type="ARBA" id="ARBA00023002"/>
    </source>
</evidence>
<keyword evidence="3" id="KW-0285">Flavoprotein</keyword>
<dbReference type="STRING" id="1849047.A0A3D8RLP6"/>
<organism evidence="9 10">
    <name type="scientific">Coleophoma cylindrospora</name>
    <dbReference type="NCBI Taxonomy" id="1849047"/>
    <lineage>
        <taxon>Eukaryota</taxon>
        <taxon>Fungi</taxon>
        <taxon>Dikarya</taxon>
        <taxon>Ascomycota</taxon>
        <taxon>Pezizomycotina</taxon>
        <taxon>Leotiomycetes</taxon>
        <taxon>Helotiales</taxon>
        <taxon>Dermateaceae</taxon>
        <taxon>Coleophoma</taxon>
    </lineage>
</organism>
<keyword evidence="6" id="KW-0812">Transmembrane</keyword>
<dbReference type="EMBL" id="PDLM01000006">
    <property type="protein sequence ID" value="RDW74888.1"/>
    <property type="molecule type" value="Genomic_DNA"/>
</dbReference>
<evidence type="ECO:0000256" key="1">
    <source>
        <dbReference type="ARBA" id="ARBA00001974"/>
    </source>
</evidence>